<reference evidence="2" key="1">
    <citation type="journal article" date="2022" name="bioRxiv">
        <title>Sequencing and chromosome-scale assembly of the giantPleurodeles waltlgenome.</title>
        <authorList>
            <person name="Brown T."/>
            <person name="Elewa A."/>
            <person name="Iarovenko S."/>
            <person name="Subramanian E."/>
            <person name="Araus A.J."/>
            <person name="Petzold A."/>
            <person name="Susuki M."/>
            <person name="Suzuki K.-i.T."/>
            <person name="Hayashi T."/>
            <person name="Toyoda A."/>
            <person name="Oliveira C."/>
            <person name="Osipova E."/>
            <person name="Leigh N.D."/>
            <person name="Simon A."/>
            <person name="Yun M.H."/>
        </authorList>
    </citation>
    <scope>NUCLEOTIDE SEQUENCE</scope>
    <source>
        <strain evidence="2">20211129_DDA</strain>
        <tissue evidence="2">Liver</tissue>
    </source>
</reference>
<evidence type="ECO:0000313" key="2">
    <source>
        <dbReference type="EMBL" id="KAJ1129031.1"/>
    </source>
</evidence>
<dbReference type="AlphaFoldDB" id="A0AAV7PLJ1"/>
<gene>
    <name evidence="2" type="ORF">NDU88_007402</name>
</gene>
<protein>
    <submittedName>
        <fullName evidence="2">Uncharacterized protein</fullName>
    </submittedName>
</protein>
<evidence type="ECO:0000256" key="1">
    <source>
        <dbReference type="SAM" id="MobiDB-lite"/>
    </source>
</evidence>
<organism evidence="2 3">
    <name type="scientific">Pleurodeles waltl</name>
    <name type="common">Iberian ribbed newt</name>
    <dbReference type="NCBI Taxonomy" id="8319"/>
    <lineage>
        <taxon>Eukaryota</taxon>
        <taxon>Metazoa</taxon>
        <taxon>Chordata</taxon>
        <taxon>Craniata</taxon>
        <taxon>Vertebrata</taxon>
        <taxon>Euteleostomi</taxon>
        <taxon>Amphibia</taxon>
        <taxon>Batrachia</taxon>
        <taxon>Caudata</taxon>
        <taxon>Salamandroidea</taxon>
        <taxon>Salamandridae</taxon>
        <taxon>Pleurodelinae</taxon>
        <taxon>Pleurodeles</taxon>
    </lineage>
</organism>
<dbReference type="Proteomes" id="UP001066276">
    <property type="component" value="Chromosome 7"/>
</dbReference>
<proteinExistence type="predicted"/>
<evidence type="ECO:0000313" key="3">
    <source>
        <dbReference type="Proteomes" id="UP001066276"/>
    </source>
</evidence>
<accession>A0AAV7PLJ1</accession>
<sequence length="90" mass="10126">MTRGVYLWGTDTAPRAAASSREPLARGRGLRTGSERQNHRSAAGGFEVAGARYGQRITVSEEARAESRCSRHWTRHARQDSYDIPRLERL</sequence>
<keyword evidence="3" id="KW-1185">Reference proteome</keyword>
<feature type="region of interest" description="Disordered" evidence="1">
    <location>
        <begin position="1"/>
        <end position="47"/>
    </location>
</feature>
<dbReference type="EMBL" id="JANPWB010000011">
    <property type="protein sequence ID" value="KAJ1129031.1"/>
    <property type="molecule type" value="Genomic_DNA"/>
</dbReference>
<name>A0AAV7PLJ1_PLEWA</name>
<comment type="caution">
    <text evidence="2">The sequence shown here is derived from an EMBL/GenBank/DDBJ whole genome shotgun (WGS) entry which is preliminary data.</text>
</comment>